<keyword evidence="6" id="KW-1185">Reference proteome</keyword>
<dbReference type="Proteomes" id="UP000027442">
    <property type="component" value="Unassembled WGS sequence"/>
</dbReference>
<comment type="caution">
    <text evidence="5">The sequence shown here is derived from an EMBL/GenBank/DDBJ whole genome shotgun (WGS) entry which is preliminary data.</text>
</comment>
<dbReference type="Pfam" id="PF13472">
    <property type="entry name" value="Lipase_GDSL_2"/>
    <property type="match status" value="1"/>
</dbReference>
<accession>A0A069QEU2</accession>
<evidence type="ECO:0000259" key="4">
    <source>
        <dbReference type="Pfam" id="PF13472"/>
    </source>
</evidence>
<sequence>MRRSLFTLILLAIALAAIAAEPLRVACVGNSITYGYGLSDPATESYPAQLQQKLGKGYDVRNFGHSGATLLSRGHRPYIEQEAYKNALAFKPDIVVIHLGINDTDPRNWPFFRDDFTKDYIALIRSFKAANANATFYIAKMSPISHRHHRFLAGTRDWHKLIQAAIERVAKATGARLIDFYNSLLPFPQMLPDGLHPNKAGAGVLARVVYEALTGDFGGLQMPLVFSDNMVVSRNRNFEVYGTANAGQRVVATFNNEKSSTVAQNDGTWRIFFAVPRMGKPYTLTVTSEQRTLKFKNIVAGEVWLCSGQSNMAFPLANDELGKEALTIVDDPNLRVLNLLPRWDTDNTEWSQSALDSTNNLQYMRSKGWQQATSKNMGEVSAVAYYFAKVLRSCLGVPVGIIVNAVGGSPIEAWIDRQTLEDEYPELLNDRFKDNVMVMPWVVQRMRKNIAQATDKLQMHPYQPTYLYDAAIRPLAKYPINGVIWYQGESNAENMEIHQRLFPLLLSSWRTNWDNSQLPVYMVQLSSINRPSWPWFRNSQRVMANTLPYVYMAVSSDVGDSLDVHPRQKYPVGKRLANLALYHQYDFKQLTPCGPSVQSATMEPDGEVRVYFNWDKGLKTADGKALRTFEVAGYDEVFYPAEATIKDREVRLTCPQVPHPAFVRYGWQPFTRANLVNGDGFPASTFRVEVKR</sequence>
<dbReference type="SUPFAM" id="SSF52266">
    <property type="entry name" value="SGNH hydrolase"/>
    <property type="match status" value="2"/>
</dbReference>
<dbReference type="InterPro" id="IPR013783">
    <property type="entry name" value="Ig-like_fold"/>
</dbReference>
<dbReference type="PANTHER" id="PTHR22901">
    <property type="entry name" value="SIALATE O-ACETYLESTERASE"/>
    <property type="match status" value="1"/>
</dbReference>
<dbReference type="InterPro" id="IPR039329">
    <property type="entry name" value="SIAE"/>
</dbReference>
<dbReference type="GO" id="GO:0005975">
    <property type="term" value="P:carbohydrate metabolic process"/>
    <property type="evidence" value="ECO:0007669"/>
    <property type="project" value="TreeGrafter"/>
</dbReference>
<dbReference type="Gene3D" id="3.40.50.1110">
    <property type="entry name" value="SGNH hydrolase"/>
    <property type="match status" value="2"/>
</dbReference>
<evidence type="ECO:0000256" key="2">
    <source>
        <dbReference type="SAM" id="SignalP"/>
    </source>
</evidence>
<dbReference type="PANTHER" id="PTHR22901:SF0">
    <property type="entry name" value="SIALATE O-ACETYLESTERASE"/>
    <property type="match status" value="1"/>
</dbReference>
<organism evidence="5 6">
    <name type="scientific">Hoylesella loescheii DSM 19665 = JCM 12249 = ATCC 15930</name>
    <dbReference type="NCBI Taxonomy" id="1122985"/>
    <lineage>
        <taxon>Bacteria</taxon>
        <taxon>Pseudomonadati</taxon>
        <taxon>Bacteroidota</taxon>
        <taxon>Bacteroidia</taxon>
        <taxon>Bacteroidales</taxon>
        <taxon>Prevotellaceae</taxon>
        <taxon>Hoylesella</taxon>
    </lineage>
</organism>
<dbReference type="InterPro" id="IPR013830">
    <property type="entry name" value="SGNH_hydro"/>
</dbReference>
<dbReference type="Gene3D" id="2.60.40.10">
    <property type="entry name" value="Immunoglobulins"/>
    <property type="match status" value="1"/>
</dbReference>
<evidence type="ECO:0000259" key="3">
    <source>
        <dbReference type="Pfam" id="PF03629"/>
    </source>
</evidence>
<dbReference type="eggNOG" id="COG2755">
    <property type="taxonomic scope" value="Bacteria"/>
</dbReference>
<dbReference type="RefSeq" id="WP_018966838.1">
    <property type="nucleotide sequence ID" value="NZ_KB899212.1"/>
</dbReference>
<evidence type="ECO:0000256" key="1">
    <source>
        <dbReference type="ARBA" id="ARBA00022801"/>
    </source>
</evidence>
<evidence type="ECO:0000313" key="6">
    <source>
        <dbReference type="Proteomes" id="UP000027442"/>
    </source>
</evidence>
<feature type="signal peptide" evidence="2">
    <location>
        <begin position="1"/>
        <end position="19"/>
    </location>
</feature>
<dbReference type="Pfam" id="PF03629">
    <property type="entry name" value="SASA"/>
    <property type="match status" value="2"/>
</dbReference>
<feature type="domain" description="Sialate O-acetylesterase" evidence="3">
    <location>
        <begin position="302"/>
        <end position="428"/>
    </location>
</feature>
<dbReference type="PATRIC" id="fig|1122985.7.peg.2701"/>
<dbReference type="HOGENOM" id="CLU_015150_3_0_10"/>
<feature type="domain" description="SGNH hydrolase-type esterase" evidence="4">
    <location>
        <begin position="27"/>
        <end position="202"/>
    </location>
</feature>
<dbReference type="GO" id="GO:0001681">
    <property type="term" value="F:sialate O-acetylesterase activity"/>
    <property type="evidence" value="ECO:0007669"/>
    <property type="project" value="InterPro"/>
</dbReference>
<protein>
    <submittedName>
        <fullName evidence="5">GDSL-like protein</fullName>
    </submittedName>
</protein>
<keyword evidence="1" id="KW-0378">Hydrolase</keyword>
<dbReference type="InterPro" id="IPR036514">
    <property type="entry name" value="SGNH_hydro_sf"/>
</dbReference>
<dbReference type="EMBL" id="JNGW01000114">
    <property type="protein sequence ID" value="KDR51315.1"/>
    <property type="molecule type" value="Genomic_DNA"/>
</dbReference>
<gene>
    <name evidence="5" type="ORF">HMPREF1991_02609</name>
</gene>
<feature type="domain" description="Sialate O-acetylesterase" evidence="3">
    <location>
        <begin position="463"/>
        <end position="579"/>
    </location>
</feature>
<reference evidence="5 6" key="1">
    <citation type="submission" date="2013-08" db="EMBL/GenBank/DDBJ databases">
        <authorList>
            <person name="Weinstock G."/>
            <person name="Sodergren E."/>
            <person name="Wylie T."/>
            <person name="Fulton L."/>
            <person name="Fulton R."/>
            <person name="Fronick C."/>
            <person name="O'Laughlin M."/>
            <person name="Godfrey J."/>
            <person name="Miner T."/>
            <person name="Herter B."/>
            <person name="Appelbaum E."/>
            <person name="Cordes M."/>
            <person name="Lek S."/>
            <person name="Wollam A."/>
            <person name="Pepin K.H."/>
            <person name="Palsikar V.B."/>
            <person name="Mitreva M."/>
            <person name="Wilson R.K."/>
        </authorList>
    </citation>
    <scope>NUCLEOTIDE SEQUENCE [LARGE SCALE GENOMIC DNA]</scope>
    <source>
        <strain evidence="5 6">ATCC 15930</strain>
    </source>
</reference>
<name>A0A069QEU2_HOYLO</name>
<dbReference type="AlphaFoldDB" id="A0A069QEU2"/>
<proteinExistence type="predicted"/>
<keyword evidence="2" id="KW-0732">Signal</keyword>
<feature type="chain" id="PRO_5001665202" evidence="2">
    <location>
        <begin position="20"/>
        <end position="692"/>
    </location>
</feature>
<evidence type="ECO:0000313" key="5">
    <source>
        <dbReference type="EMBL" id="KDR51315.1"/>
    </source>
</evidence>
<dbReference type="InterPro" id="IPR005181">
    <property type="entry name" value="SASA"/>
</dbReference>